<dbReference type="Gene3D" id="3.40.50.410">
    <property type="entry name" value="von Willebrand factor, type A domain"/>
    <property type="match status" value="1"/>
</dbReference>
<keyword evidence="1" id="KW-1015">Disulfide bond</keyword>
<dbReference type="InterPro" id="IPR036465">
    <property type="entry name" value="vWFA_dom_sf"/>
</dbReference>
<organism evidence="6">
    <name type="scientific">Daphnia magna</name>
    <dbReference type="NCBI Taxonomy" id="35525"/>
    <lineage>
        <taxon>Eukaryota</taxon>
        <taxon>Metazoa</taxon>
        <taxon>Ecdysozoa</taxon>
        <taxon>Arthropoda</taxon>
        <taxon>Crustacea</taxon>
        <taxon>Branchiopoda</taxon>
        <taxon>Diplostraca</taxon>
        <taxon>Cladocera</taxon>
        <taxon>Anomopoda</taxon>
        <taxon>Daphniidae</taxon>
        <taxon>Daphnia</taxon>
    </lineage>
</organism>
<feature type="domain" description="CUB" evidence="4">
    <location>
        <begin position="896"/>
        <end position="1006"/>
    </location>
</feature>
<dbReference type="FunFam" id="2.60.120.290:FF:000013">
    <property type="entry name" value="Membrane frizzled-related protein"/>
    <property type="match status" value="1"/>
</dbReference>
<protein>
    <submittedName>
        <fullName evidence="6">Calcium-activated chloride channel regulator 4, 30 kDa form</fullName>
    </submittedName>
</protein>
<comment type="caution">
    <text evidence="2">Lacks conserved residue(s) required for the propagation of feature annotation.</text>
</comment>
<reference evidence="6" key="1">
    <citation type="submission" date="2015-10" db="EMBL/GenBank/DDBJ databases">
        <title>EvidentialGene: Evidence-directed Construction of Complete mRNA Transcriptomes without Genomes.</title>
        <authorList>
            <person name="Gilbert D.G."/>
        </authorList>
    </citation>
    <scope>NUCLEOTIDE SEQUENCE</scope>
</reference>
<proteinExistence type="predicted"/>
<dbReference type="AlphaFoldDB" id="A0A0N8E3Y3"/>
<evidence type="ECO:0000256" key="3">
    <source>
        <dbReference type="SAM" id="MobiDB-lite"/>
    </source>
</evidence>
<feature type="region of interest" description="Disordered" evidence="3">
    <location>
        <begin position="867"/>
        <end position="889"/>
    </location>
</feature>
<dbReference type="InterPro" id="IPR002035">
    <property type="entry name" value="VWF_A"/>
</dbReference>
<dbReference type="EMBL" id="GDIQ01064204">
    <property type="protein sequence ID" value="JAN30533.1"/>
    <property type="molecule type" value="Transcribed_RNA"/>
</dbReference>
<dbReference type="SMART" id="SM00327">
    <property type="entry name" value="VWA"/>
    <property type="match status" value="1"/>
</dbReference>
<dbReference type="SUPFAM" id="SSF53300">
    <property type="entry name" value="vWA-like"/>
    <property type="match status" value="1"/>
</dbReference>
<dbReference type="Pfam" id="PF00431">
    <property type="entry name" value="CUB"/>
    <property type="match status" value="1"/>
</dbReference>
<dbReference type="Pfam" id="PF00092">
    <property type="entry name" value="VWA"/>
    <property type="match status" value="1"/>
</dbReference>
<evidence type="ECO:0000259" key="5">
    <source>
        <dbReference type="PROSITE" id="PS50234"/>
    </source>
</evidence>
<evidence type="ECO:0000259" key="4">
    <source>
        <dbReference type="PROSITE" id="PS01180"/>
    </source>
</evidence>
<accession>A0A0N8E3Y3</accession>
<evidence type="ECO:0000313" key="6">
    <source>
        <dbReference type="EMBL" id="JAN30533.1"/>
    </source>
</evidence>
<dbReference type="PROSITE" id="PS01180">
    <property type="entry name" value="CUB"/>
    <property type="match status" value="1"/>
</dbReference>
<name>A0A0N8E3Y3_9CRUS</name>
<evidence type="ECO:0000256" key="1">
    <source>
        <dbReference type="ARBA" id="ARBA00023157"/>
    </source>
</evidence>
<dbReference type="SUPFAM" id="SSF49854">
    <property type="entry name" value="Spermadhesin, CUB domain"/>
    <property type="match status" value="1"/>
</dbReference>
<dbReference type="Pfam" id="PF08434">
    <property type="entry name" value="CLCA"/>
    <property type="match status" value="1"/>
</dbReference>
<dbReference type="PANTHER" id="PTHR10579">
    <property type="entry name" value="CALCIUM-ACTIVATED CHLORIDE CHANNEL REGULATOR"/>
    <property type="match status" value="1"/>
</dbReference>
<dbReference type="Gene3D" id="2.60.40.10">
    <property type="entry name" value="Immunoglobulins"/>
    <property type="match status" value="1"/>
</dbReference>
<dbReference type="CDD" id="cd00041">
    <property type="entry name" value="CUB"/>
    <property type="match status" value="1"/>
</dbReference>
<dbReference type="Gene3D" id="2.60.120.290">
    <property type="entry name" value="Spermadhesin, CUB domain"/>
    <property type="match status" value="1"/>
</dbReference>
<dbReference type="PANTHER" id="PTHR10579:SF177">
    <property type="entry name" value="CALCIUM-ACTIVATED CHLORIDE CHANNEL REGULATOR 4-LIKE PROTEIN"/>
    <property type="match status" value="1"/>
</dbReference>
<dbReference type="InterPro" id="IPR051266">
    <property type="entry name" value="CLCR"/>
</dbReference>
<dbReference type="InterPro" id="IPR035914">
    <property type="entry name" value="Sperma_CUB_dom_sf"/>
</dbReference>
<dbReference type="EMBL" id="GDIQ01064203">
    <property type="protein sequence ID" value="JAN30534.1"/>
    <property type="molecule type" value="Transcribed_RNA"/>
</dbReference>
<dbReference type="InterPro" id="IPR013783">
    <property type="entry name" value="Ig-like_fold"/>
</dbReference>
<dbReference type="GO" id="GO:0032991">
    <property type="term" value="C:protein-containing complex"/>
    <property type="evidence" value="ECO:0007669"/>
    <property type="project" value="UniProtKB-ARBA"/>
</dbReference>
<dbReference type="PROSITE" id="PS50234">
    <property type="entry name" value="VWFA"/>
    <property type="match status" value="1"/>
</dbReference>
<dbReference type="InterPro" id="IPR013642">
    <property type="entry name" value="CLCA_N"/>
</dbReference>
<feature type="domain" description="VWFA" evidence="5">
    <location>
        <begin position="321"/>
        <end position="491"/>
    </location>
</feature>
<dbReference type="OrthoDB" id="687730at2759"/>
<dbReference type="CDD" id="cd00198">
    <property type="entry name" value="vWFA"/>
    <property type="match status" value="1"/>
</dbReference>
<sequence>MAVFRPLPLLLVLYGFFGFTFSSRVSITHNGYSDLVVAISPDVHPDQAADLLYNIQRIITEASADLYAATRQRSYIQSVQILIPQTWVNITANASTWETFQDAEIQIDHPNWKYGDMPYTVQLGGCGDPGQYIHWTPNYVNTFDYDTTKSQFGPAGKLFVREWARLRYGVFEEHGYTGADSAFPTFYRSGSAQQSADMVPNVCSNIPVDFTVDYGCGVDPQTGLYDSNCMYSFPDTFKPTSSILSDNRMLSSAAHFCDDDPSSLHKHNREAPTKQNAVCDTQSVWSVISKHADFAGNKNPPSTIANVKPTFNIVRVLTGARYVLVTDVSSSMTTNNRIGRLNEAARRWIKYDVRNGTSLGIVQFSTSATMLSGMTVVNSETRQQLMDKVPTSTEVYTCIGCGLQMALNMLKSGGKGGVIVLVTDGSENRMPYIEDMYPQLIDAQVQVVSVAFGRDAENKMENLATKTNGKSYFINDNGQNDELNDAFTGSLTYQPAVPSDELTVILFQQKYQNSIQFEDFVTVDFTVGRSLTFRLEYTNRNYIVSFSVQSPSGQDYNQVTYDDTAKLAYIIIPDLAEEGDWKFTLTVTSAYSQDYASVIVTSKSRVDSAAPITVECSVPSGTVVEDAAVTPVRIVAVVKHGRDRVLGANVVAHVVSPNSADNVVQLEDNGIGGDLTENNGIYSGFYLAVNNAGRYTLVCEVNSAEGTYIDDGITAQQRTAMGNFERVQSGGTFRVETPMTTMYPPSRVTDLKVVAMQVDQMSFKIEWTATGDQLDVGTASAYQIKYSTTFDSLMDDNFDSSSSVQFGSQDIIDGSMQPLESGSKQNVTLRLPSTAEDATYYVALRAINNNNVASNTSNVVSVQIVRVKPPPTQPPPPPTTTTLVPPTTSSSLTVGCDGVLTTPNGLLTSPNYPGAYPNNYNCQWTIQVDRTSKIRLTFSHFDTESPFDYVEVYDGSSDSATRLLKHSGFTVPNAPVSSSSNKMLVRFVTDSTGNNFRGWRATYTIA</sequence>
<feature type="compositionally biased region" description="Pro residues" evidence="3">
    <location>
        <begin position="868"/>
        <end position="879"/>
    </location>
</feature>
<dbReference type="InterPro" id="IPR000859">
    <property type="entry name" value="CUB_dom"/>
</dbReference>
<dbReference type="SMART" id="SM00042">
    <property type="entry name" value="CUB"/>
    <property type="match status" value="1"/>
</dbReference>
<evidence type="ECO:0000256" key="2">
    <source>
        <dbReference type="PROSITE-ProRule" id="PRU00059"/>
    </source>
</evidence>
<feature type="compositionally biased region" description="Low complexity" evidence="3">
    <location>
        <begin position="880"/>
        <end position="889"/>
    </location>
</feature>